<gene>
    <name evidence="4" type="ORF">EK21DRAFT_85817</name>
</gene>
<feature type="compositionally biased region" description="Basic and acidic residues" evidence="2">
    <location>
        <begin position="367"/>
        <end position="377"/>
    </location>
</feature>
<sequence>MDRTLDRREQEKFCAARANYFNLYKRKVSSSQTTQGECTTSTSTSASTPITLSGTMSSSKRFKFTGITSTKPTGTASKTPLIVRFYDADIQARDAHGRTQEQILSWPDSELESCHNYIQMLFPVPEGSAFNWEAPIIDREVMETFRTRSDLRHRLRRSFERMLNFYGFEITVEAEQKKVKEEVVNTKEDEVVTEDGADASKDGQTTAATETESIDTTAKSSGAETTKQDEATDTSKPAFPPGATSNSSPFAYHVVRAENWRKNFRNWAVRFDHNHLRITRILRCLRVLGLQQECAAFFAALKTVFDDAAINISERSMMYWTRAVTRPLYIAPDDDQVEWLQEWEEEQEAKKDNDEKKEDVEDESKQEEDAKSEAKDE</sequence>
<name>A0A9P4HI59_9PLEO</name>
<dbReference type="InterPro" id="IPR039574">
    <property type="entry name" value="OGFr"/>
</dbReference>
<dbReference type="Pfam" id="PF04664">
    <property type="entry name" value="OGFr_N"/>
    <property type="match status" value="2"/>
</dbReference>
<dbReference type="InterPro" id="IPR006757">
    <property type="entry name" value="OGF_rcpt"/>
</dbReference>
<feature type="region of interest" description="Disordered" evidence="2">
    <location>
        <begin position="32"/>
        <end position="52"/>
    </location>
</feature>
<feature type="region of interest" description="Disordered" evidence="2">
    <location>
        <begin position="343"/>
        <end position="377"/>
    </location>
</feature>
<feature type="compositionally biased region" description="Basic and acidic residues" evidence="2">
    <location>
        <begin position="348"/>
        <end position="359"/>
    </location>
</feature>
<dbReference type="GO" id="GO:0016020">
    <property type="term" value="C:membrane"/>
    <property type="evidence" value="ECO:0007669"/>
    <property type="project" value="InterPro"/>
</dbReference>
<comment type="similarity">
    <text evidence="1">Belongs to the opioid growth factor receptor family.</text>
</comment>
<dbReference type="AlphaFoldDB" id="A0A9P4HI59"/>
<evidence type="ECO:0000313" key="4">
    <source>
        <dbReference type="EMBL" id="KAF2034014.1"/>
    </source>
</evidence>
<dbReference type="EMBL" id="ML978163">
    <property type="protein sequence ID" value="KAF2034014.1"/>
    <property type="molecule type" value="Genomic_DNA"/>
</dbReference>
<comment type="caution">
    <text evidence="4">The sequence shown here is derived from an EMBL/GenBank/DDBJ whole genome shotgun (WGS) entry which is preliminary data.</text>
</comment>
<reference evidence="4" key="1">
    <citation type="journal article" date="2020" name="Stud. Mycol.">
        <title>101 Dothideomycetes genomes: a test case for predicting lifestyles and emergence of pathogens.</title>
        <authorList>
            <person name="Haridas S."/>
            <person name="Albert R."/>
            <person name="Binder M."/>
            <person name="Bloem J."/>
            <person name="Labutti K."/>
            <person name="Salamov A."/>
            <person name="Andreopoulos B."/>
            <person name="Baker S."/>
            <person name="Barry K."/>
            <person name="Bills G."/>
            <person name="Bluhm B."/>
            <person name="Cannon C."/>
            <person name="Castanera R."/>
            <person name="Culley D."/>
            <person name="Daum C."/>
            <person name="Ezra D."/>
            <person name="Gonzalez J."/>
            <person name="Henrissat B."/>
            <person name="Kuo A."/>
            <person name="Liang C."/>
            <person name="Lipzen A."/>
            <person name="Lutzoni F."/>
            <person name="Magnuson J."/>
            <person name="Mondo S."/>
            <person name="Nolan M."/>
            <person name="Ohm R."/>
            <person name="Pangilinan J."/>
            <person name="Park H.-J."/>
            <person name="Ramirez L."/>
            <person name="Alfaro M."/>
            <person name="Sun H."/>
            <person name="Tritt A."/>
            <person name="Yoshinaga Y."/>
            <person name="Zwiers L.-H."/>
            <person name="Turgeon B."/>
            <person name="Goodwin S."/>
            <person name="Spatafora J."/>
            <person name="Crous P."/>
            <person name="Grigoriev I."/>
        </authorList>
    </citation>
    <scope>NUCLEOTIDE SEQUENCE</scope>
    <source>
        <strain evidence="4">CBS 110217</strain>
    </source>
</reference>
<dbReference type="OrthoDB" id="9030204at2759"/>
<evidence type="ECO:0000256" key="1">
    <source>
        <dbReference type="ARBA" id="ARBA00010365"/>
    </source>
</evidence>
<evidence type="ECO:0000313" key="5">
    <source>
        <dbReference type="Proteomes" id="UP000799777"/>
    </source>
</evidence>
<feature type="region of interest" description="Disordered" evidence="2">
    <location>
        <begin position="184"/>
        <end position="245"/>
    </location>
</feature>
<dbReference type="PANTHER" id="PTHR14015">
    <property type="entry name" value="OPIOID GROWTH FACTOR RECEPTOR OGFR ZETA-TYPE OPIOID RECEPTOR"/>
    <property type="match status" value="1"/>
</dbReference>
<proteinExistence type="inferred from homology"/>
<feature type="compositionally biased region" description="Polar residues" evidence="2">
    <location>
        <begin position="202"/>
        <end position="225"/>
    </location>
</feature>
<evidence type="ECO:0000256" key="2">
    <source>
        <dbReference type="SAM" id="MobiDB-lite"/>
    </source>
</evidence>
<feature type="domain" description="Opioid growth factor receptor (OGFr) conserved" evidence="3">
    <location>
        <begin position="83"/>
        <end position="173"/>
    </location>
</feature>
<organism evidence="4 5">
    <name type="scientific">Setomelanomma holmii</name>
    <dbReference type="NCBI Taxonomy" id="210430"/>
    <lineage>
        <taxon>Eukaryota</taxon>
        <taxon>Fungi</taxon>
        <taxon>Dikarya</taxon>
        <taxon>Ascomycota</taxon>
        <taxon>Pezizomycotina</taxon>
        <taxon>Dothideomycetes</taxon>
        <taxon>Pleosporomycetidae</taxon>
        <taxon>Pleosporales</taxon>
        <taxon>Pleosporineae</taxon>
        <taxon>Phaeosphaeriaceae</taxon>
        <taxon>Setomelanomma</taxon>
    </lineage>
</organism>
<dbReference type="Proteomes" id="UP000799777">
    <property type="component" value="Unassembled WGS sequence"/>
</dbReference>
<keyword evidence="5" id="KW-1185">Reference proteome</keyword>
<dbReference type="PANTHER" id="PTHR14015:SF2">
    <property type="entry name" value="OPIOID GROWTH FACTOR RECEPTOR (OGFR) CONSERVED DOMAIN-CONTAINING PROTEIN"/>
    <property type="match status" value="1"/>
</dbReference>
<feature type="domain" description="Opioid growth factor receptor (OGFr) conserved" evidence="3">
    <location>
        <begin position="253"/>
        <end position="325"/>
    </location>
</feature>
<evidence type="ECO:0000259" key="3">
    <source>
        <dbReference type="Pfam" id="PF04664"/>
    </source>
</evidence>
<dbReference type="GO" id="GO:0140625">
    <property type="term" value="F:opioid growth factor receptor activity"/>
    <property type="evidence" value="ECO:0007669"/>
    <property type="project" value="InterPro"/>
</dbReference>
<protein>
    <recommendedName>
        <fullName evidence="3">Opioid growth factor receptor (OGFr) conserved domain-containing protein</fullName>
    </recommendedName>
</protein>
<accession>A0A9P4HI59</accession>